<dbReference type="EMBL" id="CAOQHR010000001">
    <property type="protein sequence ID" value="CAI6281850.1"/>
    <property type="molecule type" value="Genomic_DNA"/>
</dbReference>
<keyword evidence="3" id="KW-1185">Reference proteome</keyword>
<evidence type="ECO:0000256" key="1">
    <source>
        <dbReference type="SAM" id="MobiDB-lite"/>
    </source>
</evidence>
<dbReference type="Proteomes" id="UP001152607">
    <property type="component" value="Unassembled WGS sequence"/>
</dbReference>
<dbReference type="AlphaFoldDB" id="A0A9W4U7J5"/>
<comment type="caution">
    <text evidence="2">The sequence shown here is derived from an EMBL/GenBank/DDBJ whole genome shotgun (WGS) entry which is preliminary data.</text>
</comment>
<gene>
    <name evidence="2" type="ORF">PDIGIT_LOCUS2143</name>
</gene>
<feature type="region of interest" description="Disordered" evidence="1">
    <location>
        <begin position="57"/>
        <end position="77"/>
    </location>
</feature>
<protein>
    <submittedName>
        <fullName evidence="2">Uncharacterized protein</fullName>
    </submittedName>
</protein>
<evidence type="ECO:0000313" key="2">
    <source>
        <dbReference type="EMBL" id="CAI6281850.1"/>
    </source>
</evidence>
<sequence>MVYVIVSIGLSWEHPDSFIYHHRLPISSHPVVICSIHPSTLPAFRLLHLRRSPRLGWRRPDSHAPNRHSNPPFPNDIPPSFVTVPHEPWIADHHEETITILSTSALPACVIPIISLAQYRQAALALAMARQLIATSCQGSPTPSSLPPSPSP</sequence>
<accession>A0A9W4U7J5</accession>
<organism evidence="2 3">
    <name type="scientific">Periconia digitata</name>
    <dbReference type="NCBI Taxonomy" id="1303443"/>
    <lineage>
        <taxon>Eukaryota</taxon>
        <taxon>Fungi</taxon>
        <taxon>Dikarya</taxon>
        <taxon>Ascomycota</taxon>
        <taxon>Pezizomycotina</taxon>
        <taxon>Dothideomycetes</taxon>
        <taxon>Pleosporomycetidae</taxon>
        <taxon>Pleosporales</taxon>
        <taxon>Massarineae</taxon>
        <taxon>Periconiaceae</taxon>
        <taxon>Periconia</taxon>
    </lineage>
</organism>
<evidence type="ECO:0000313" key="3">
    <source>
        <dbReference type="Proteomes" id="UP001152607"/>
    </source>
</evidence>
<reference evidence="2" key="1">
    <citation type="submission" date="2023-01" db="EMBL/GenBank/DDBJ databases">
        <authorList>
            <person name="Van Ghelder C."/>
            <person name="Rancurel C."/>
        </authorList>
    </citation>
    <scope>NUCLEOTIDE SEQUENCE</scope>
    <source>
        <strain evidence="2">CNCM I-4278</strain>
    </source>
</reference>
<name>A0A9W4U7J5_9PLEO</name>
<proteinExistence type="predicted"/>